<feature type="transmembrane region" description="Helical" evidence="6">
    <location>
        <begin position="151"/>
        <end position="175"/>
    </location>
</feature>
<keyword evidence="6" id="KW-1133">Transmembrane helix</keyword>
<evidence type="ECO:0000256" key="5">
    <source>
        <dbReference type="SAM" id="MobiDB-lite"/>
    </source>
</evidence>
<evidence type="ECO:0000313" key="8">
    <source>
        <dbReference type="EMBL" id="KAK1738180.1"/>
    </source>
</evidence>
<comment type="subcellular location">
    <subcellularLocation>
        <location evidence="1">Membrane</location>
    </subcellularLocation>
</comment>
<name>A0AAD9DA16_9STRA</name>
<keyword evidence="9" id="KW-1185">Reference proteome</keyword>
<keyword evidence="4" id="KW-1015">Disulfide bond</keyword>
<sequence length="606" mass="68784">MISSSPPSSSSEDFVHIKMPSDKNDDNGTNQRRRRHAHHDSNHAAADEETAAGTLPTYHNNNNNVTTTNSSSPAAAAQRSLLQTLWSEATSTTDLHQRRKVTRRISNSGKHHDHITASSSSSLSKRSHGKKNNHSYNFNGSRRTKRVATKVWLSAIAALAMALLIKIHIFLYQVLTENNNSEDNVLSSTTSTNNNIQGVDAATLQRLLDKHNIDPDDTHSKMTLQEAHSHKLAPLFTDNKNKNIDTSQYTIRMNTWHRNEQLLLSINHHAQCEGVAEIQIIWCDTLNDPPDSVLHHSSGKVKIERHDINSLNERFKIVLDTPTLGILSLDDDVLRPCEALDAAFLRWVRHPERMIGFDVRTHVVVVENSVDNDGGVVGKKNEEEEKKKKTTTNWKYGYMSTTEKSNSYSLTLPRASFLHKDYLDLYIMAMPRPIYLYVAQHFECEDIAMSFFVSSLTGGKPPLITDYWAVKSMVKLYSEKKISGGKDHKSARDKCVDRFAELLGVKEDGEWGPLQTAELVHDVDDPMFGYGAEPEDWDGMDELSLSSARLKELVVTMKELKTKSYNDQLKWLKRKKYVTMKEAKKVGMIEKTEEWEKRWRSGEDET</sequence>
<dbReference type="PANTHER" id="PTHR48261">
    <property type="entry name" value="ACETYLGLUCOSAMINYLTRANSFERASE"/>
    <property type="match status" value="1"/>
</dbReference>
<reference evidence="8" key="1">
    <citation type="submission" date="2023-06" db="EMBL/GenBank/DDBJ databases">
        <title>Survivors Of The Sea: Transcriptome response of Skeletonema marinoi to long-term dormancy.</title>
        <authorList>
            <person name="Pinder M.I.M."/>
            <person name="Kourtchenko O."/>
            <person name="Robertson E.K."/>
            <person name="Larsson T."/>
            <person name="Maumus F."/>
            <person name="Osuna-Cruz C.M."/>
            <person name="Vancaester E."/>
            <person name="Stenow R."/>
            <person name="Vandepoele K."/>
            <person name="Ploug H."/>
            <person name="Bruchert V."/>
            <person name="Godhe A."/>
            <person name="Topel M."/>
        </authorList>
    </citation>
    <scope>NUCLEOTIDE SEQUENCE</scope>
    <source>
        <strain evidence="8">R05AC</strain>
    </source>
</reference>
<dbReference type="Gene3D" id="3.90.550.10">
    <property type="entry name" value="Spore Coat Polysaccharide Biosynthesis Protein SpsA, Chain A"/>
    <property type="match status" value="1"/>
</dbReference>
<feature type="domain" description="Glycosyl transferase 64" evidence="7">
    <location>
        <begin position="249"/>
        <end position="504"/>
    </location>
</feature>
<feature type="compositionally biased region" description="Low complexity" evidence="5">
    <location>
        <begin position="1"/>
        <end position="11"/>
    </location>
</feature>
<dbReference type="Proteomes" id="UP001224775">
    <property type="component" value="Unassembled WGS sequence"/>
</dbReference>
<evidence type="ECO:0000259" key="7">
    <source>
        <dbReference type="Pfam" id="PF09258"/>
    </source>
</evidence>
<feature type="region of interest" description="Disordered" evidence="5">
    <location>
        <begin position="1"/>
        <end position="76"/>
    </location>
</feature>
<accession>A0AAD9DA16</accession>
<dbReference type="InterPro" id="IPR015338">
    <property type="entry name" value="GT64_dom"/>
</dbReference>
<evidence type="ECO:0000256" key="4">
    <source>
        <dbReference type="ARBA" id="ARBA00023157"/>
    </source>
</evidence>
<keyword evidence="2" id="KW-0808">Transferase</keyword>
<feature type="compositionally biased region" description="Basic residues" evidence="5">
    <location>
        <begin position="97"/>
        <end position="113"/>
    </location>
</feature>
<keyword evidence="3 6" id="KW-0472">Membrane</keyword>
<dbReference type="EMBL" id="JATAAI010000021">
    <property type="protein sequence ID" value="KAK1738180.1"/>
    <property type="molecule type" value="Genomic_DNA"/>
</dbReference>
<dbReference type="GO" id="GO:0016020">
    <property type="term" value="C:membrane"/>
    <property type="evidence" value="ECO:0007669"/>
    <property type="project" value="UniProtKB-SubCell"/>
</dbReference>
<keyword evidence="6" id="KW-0812">Transmembrane</keyword>
<organism evidence="8 9">
    <name type="scientific">Skeletonema marinoi</name>
    <dbReference type="NCBI Taxonomy" id="267567"/>
    <lineage>
        <taxon>Eukaryota</taxon>
        <taxon>Sar</taxon>
        <taxon>Stramenopiles</taxon>
        <taxon>Ochrophyta</taxon>
        <taxon>Bacillariophyta</taxon>
        <taxon>Coscinodiscophyceae</taxon>
        <taxon>Thalassiosirophycidae</taxon>
        <taxon>Thalassiosirales</taxon>
        <taxon>Skeletonemataceae</taxon>
        <taxon>Skeletonema</taxon>
        <taxon>Skeletonema marinoi-dohrnii complex</taxon>
    </lineage>
</organism>
<feature type="compositionally biased region" description="Basic and acidic residues" evidence="5">
    <location>
        <begin position="13"/>
        <end position="26"/>
    </location>
</feature>
<dbReference type="InterPro" id="IPR004263">
    <property type="entry name" value="Exostosin"/>
</dbReference>
<evidence type="ECO:0000256" key="3">
    <source>
        <dbReference type="ARBA" id="ARBA00023136"/>
    </source>
</evidence>
<evidence type="ECO:0000313" key="9">
    <source>
        <dbReference type="Proteomes" id="UP001224775"/>
    </source>
</evidence>
<feature type="region of interest" description="Disordered" evidence="5">
    <location>
        <begin position="93"/>
        <end position="141"/>
    </location>
</feature>
<dbReference type="InterPro" id="IPR029044">
    <property type="entry name" value="Nucleotide-diphossugar_trans"/>
</dbReference>
<comment type="caution">
    <text evidence="8">The sequence shown here is derived from an EMBL/GenBank/DDBJ whole genome shotgun (WGS) entry which is preliminary data.</text>
</comment>
<dbReference type="GO" id="GO:0016757">
    <property type="term" value="F:glycosyltransferase activity"/>
    <property type="evidence" value="ECO:0007669"/>
    <property type="project" value="InterPro"/>
</dbReference>
<evidence type="ECO:0000256" key="2">
    <source>
        <dbReference type="ARBA" id="ARBA00022679"/>
    </source>
</evidence>
<dbReference type="PANTHER" id="PTHR48261:SF2">
    <property type="entry name" value="ACETYLGLUCOSAMINYLTRANSFERASE"/>
    <property type="match status" value="1"/>
</dbReference>
<dbReference type="AlphaFoldDB" id="A0AAD9DA16"/>
<evidence type="ECO:0000256" key="1">
    <source>
        <dbReference type="ARBA" id="ARBA00004370"/>
    </source>
</evidence>
<feature type="compositionally biased region" description="Low complexity" evidence="5">
    <location>
        <begin position="60"/>
        <end position="72"/>
    </location>
</feature>
<protein>
    <submittedName>
        <fullName evidence="8">Glycosyltransfearse (Family 64)</fullName>
    </submittedName>
</protein>
<proteinExistence type="predicted"/>
<dbReference type="Pfam" id="PF09258">
    <property type="entry name" value="Glyco_transf_64"/>
    <property type="match status" value="1"/>
</dbReference>
<evidence type="ECO:0000256" key="6">
    <source>
        <dbReference type="SAM" id="Phobius"/>
    </source>
</evidence>
<gene>
    <name evidence="8" type="ORF">QTG54_010849</name>
</gene>